<dbReference type="GO" id="GO:0005524">
    <property type="term" value="F:ATP binding"/>
    <property type="evidence" value="ECO:0007669"/>
    <property type="project" value="UniProtKB-KW"/>
</dbReference>
<dbReference type="SMART" id="SM00796">
    <property type="entry name" value="AHS1"/>
    <property type="match status" value="1"/>
</dbReference>
<evidence type="ECO:0000256" key="1">
    <source>
        <dbReference type="ARBA" id="ARBA00022741"/>
    </source>
</evidence>
<dbReference type="Pfam" id="PF02682">
    <property type="entry name" value="CT_C_D"/>
    <property type="match status" value="1"/>
</dbReference>
<evidence type="ECO:0000313" key="6">
    <source>
        <dbReference type="Proteomes" id="UP000075613"/>
    </source>
</evidence>
<reference evidence="5 6" key="1">
    <citation type="journal article" date="2015" name="Int. J. Syst. Evol. Microbiol.">
        <title>Burkholderia monticola sp. nov., isolated from mountain soil.</title>
        <authorList>
            <person name="Baek I."/>
            <person name="Seo B."/>
            <person name="Lee I."/>
            <person name="Yi H."/>
            <person name="Chun J."/>
        </authorList>
    </citation>
    <scope>NUCLEOTIDE SEQUENCE [LARGE SCALE GENOMIC DNA]</scope>
    <source>
        <strain evidence="5 6">JC2948</strain>
    </source>
</reference>
<gene>
    <name evidence="5" type="ORF">CI15_32790</name>
</gene>
<dbReference type="NCBIfam" id="TIGR00370">
    <property type="entry name" value="5-oxoprolinase subunit PxpB"/>
    <property type="match status" value="1"/>
</dbReference>
<dbReference type="SUPFAM" id="SSF50891">
    <property type="entry name" value="Cyclophilin-like"/>
    <property type="match status" value="1"/>
</dbReference>
<dbReference type="InterPro" id="IPR010016">
    <property type="entry name" value="PxpB"/>
</dbReference>
<evidence type="ECO:0000259" key="4">
    <source>
        <dbReference type="SMART" id="SM00796"/>
    </source>
</evidence>
<keyword evidence="2 5" id="KW-0378">Hydrolase</keyword>
<dbReference type="Proteomes" id="UP000075613">
    <property type="component" value="Unassembled WGS sequence"/>
</dbReference>
<dbReference type="PANTHER" id="PTHR34698">
    <property type="entry name" value="5-OXOPROLINASE SUBUNIT B"/>
    <property type="match status" value="1"/>
</dbReference>
<dbReference type="InterPro" id="IPR029000">
    <property type="entry name" value="Cyclophilin-like_dom_sf"/>
</dbReference>
<dbReference type="GO" id="GO:0016787">
    <property type="term" value="F:hydrolase activity"/>
    <property type="evidence" value="ECO:0007669"/>
    <property type="project" value="UniProtKB-KW"/>
</dbReference>
<dbReference type="Gene3D" id="2.40.100.10">
    <property type="entry name" value="Cyclophilin-like"/>
    <property type="match status" value="1"/>
</dbReference>
<evidence type="ECO:0000256" key="2">
    <source>
        <dbReference type="ARBA" id="ARBA00022801"/>
    </source>
</evidence>
<keyword evidence="6" id="KW-1185">Reference proteome</keyword>
<keyword evidence="1" id="KW-0547">Nucleotide-binding</keyword>
<dbReference type="SUPFAM" id="SSF160467">
    <property type="entry name" value="PH0987 N-terminal domain-like"/>
    <property type="match status" value="1"/>
</dbReference>
<organism evidence="5 6">
    <name type="scientific">Paraburkholderia monticola</name>
    <dbReference type="NCBI Taxonomy" id="1399968"/>
    <lineage>
        <taxon>Bacteria</taxon>
        <taxon>Pseudomonadati</taxon>
        <taxon>Pseudomonadota</taxon>
        <taxon>Betaproteobacteria</taxon>
        <taxon>Burkholderiales</taxon>
        <taxon>Burkholderiaceae</taxon>
        <taxon>Paraburkholderia</taxon>
    </lineage>
</organism>
<protein>
    <submittedName>
        <fullName evidence="5">Allophanate hydrolase</fullName>
    </submittedName>
</protein>
<dbReference type="AlphaFoldDB" id="A0A149PCP2"/>
<evidence type="ECO:0000256" key="3">
    <source>
        <dbReference type="ARBA" id="ARBA00022840"/>
    </source>
</evidence>
<dbReference type="EMBL" id="LRBG01000039">
    <property type="protein sequence ID" value="KXU82776.1"/>
    <property type="molecule type" value="Genomic_DNA"/>
</dbReference>
<keyword evidence="3" id="KW-0067">ATP-binding</keyword>
<accession>A0A149PCP2</accession>
<comment type="caution">
    <text evidence="5">The sequence shown here is derived from an EMBL/GenBank/DDBJ whole genome shotgun (WGS) entry which is preliminary data.</text>
</comment>
<name>A0A149PCP2_9BURK</name>
<proteinExistence type="predicted"/>
<feature type="domain" description="Carboxyltransferase" evidence="4">
    <location>
        <begin position="1"/>
        <end position="201"/>
    </location>
</feature>
<dbReference type="STRING" id="1399968.CI15_32790"/>
<dbReference type="InterPro" id="IPR003833">
    <property type="entry name" value="CT_C_D"/>
</dbReference>
<sequence>MSAVGAGALLFDPGTGVFDLLTQSLLLAVARRVDATFCEKATTEVVLGVNNLMLIFNPLELHPDEVSAALLRLWETTDPKLASERTIEIPVVYGGEAGEDLIPLANGAGISVAEYVRRHSEATYSVACIGSMPGFAYMTGLPPELGAPRRKVPRMRVEQGAVIVGGAQAGVMPCTAPSGWHLLGRTELRLFDASQSRPCLFEPGDRVRFTVKGIEA</sequence>
<dbReference type="PANTHER" id="PTHR34698:SF2">
    <property type="entry name" value="5-OXOPROLINASE SUBUNIT B"/>
    <property type="match status" value="1"/>
</dbReference>
<evidence type="ECO:0000313" key="5">
    <source>
        <dbReference type="EMBL" id="KXU82776.1"/>
    </source>
</evidence>